<feature type="compositionally biased region" description="Basic and acidic residues" evidence="1">
    <location>
        <begin position="24"/>
        <end position="33"/>
    </location>
</feature>
<dbReference type="AlphaFoldDB" id="A0A182S0R7"/>
<name>A0A182S0R7_ANOFN</name>
<accession>A0A182S0R7</accession>
<reference evidence="2" key="1">
    <citation type="submission" date="2020-05" db="UniProtKB">
        <authorList>
            <consortium name="EnsemblMetazoa"/>
        </authorList>
    </citation>
    <scope>IDENTIFICATION</scope>
    <source>
        <strain evidence="2">FUMOZ</strain>
    </source>
</reference>
<evidence type="ECO:0000256" key="1">
    <source>
        <dbReference type="SAM" id="MobiDB-lite"/>
    </source>
</evidence>
<proteinExistence type="predicted"/>
<dbReference type="VEuPathDB" id="VectorBase:AFUN014096"/>
<organism evidence="2">
    <name type="scientific">Anopheles funestus</name>
    <name type="common">African malaria mosquito</name>
    <dbReference type="NCBI Taxonomy" id="62324"/>
    <lineage>
        <taxon>Eukaryota</taxon>
        <taxon>Metazoa</taxon>
        <taxon>Ecdysozoa</taxon>
        <taxon>Arthropoda</taxon>
        <taxon>Hexapoda</taxon>
        <taxon>Insecta</taxon>
        <taxon>Pterygota</taxon>
        <taxon>Neoptera</taxon>
        <taxon>Endopterygota</taxon>
        <taxon>Diptera</taxon>
        <taxon>Nematocera</taxon>
        <taxon>Culicoidea</taxon>
        <taxon>Culicidae</taxon>
        <taxon>Anophelinae</taxon>
        <taxon>Anopheles</taxon>
    </lineage>
</organism>
<sequence>MIKRCQAKATDTHFGRKPSLPGTRDGKEQKVDNKINTISEGKRRKSSEHEAR</sequence>
<protein>
    <submittedName>
        <fullName evidence="2">Uncharacterized protein</fullName>
    </submittedName>
</protein>
<dbReference type="EnsemblMetazoa" id="AFUN014096-RA">
    <property type="protein sequence ID" value="AFUN014096-PA"/>
    <property type="gene ID" value="AFUN014096"/>
</dbReference>
<evidence type="ECO:0000313" key="2">
    <source>
        <dbReference type="EnsemblMetazoa" id="AFUN014096-PA"/>
    </source>
</evidence>
<feature type="region of interest" description="Disordered" evidence="1">
    <location>
        <begin position="1"/>
        <end position="52"/>
    </location>
</feature>